<keyword evidence="4 7" id="KW-1133">Transmembrane helix</keyword>
<feature type="signal peptide" evidence="8">
    <location>
        <begin position="1"/>
        <end position="22"/>
    </location>
</feature>
<dbReference type="PIRSF" id="PIRSF006158">
    <property type="entry name" value="UCP006158_SH3"/>
    <property type="match status" value="1"/>
</dbReference>
<evidence type="ECO:0000313" key="10">
    <source>
        <dbReference type="EMBL" id="MFC0268231.1"/>
    </source>
</evidence>
<organism evidence="10 11">
    <name type="scientific">Kushneria aurantia</name>
    <dbReference type="NCBI Taxonomy" id="504092"/>
    <lineage>
        <taxon>Bacteria</taxon>
        <taxon>Pseudomonadati</taxon>
        <taxon>Pseudomonadota</taxon>
        <taxon>Gammaproteobacteria</taxon>
        <taxon>Oceanospirillales</taxon>
        <taxon>Halomonadaceae</taxon>
        <taxon>Kushneria</taxon>
    </lineage>
</organism>
<feature type="coiled-coil region" evidence="6">
    <location>
        <begin position="93"/>
        <end position="166"/>
    </location>
</feature>
<evidence type="ECO:0000256" key="3">
    <source>
        <dbReference type="ARBA" id="ARBA00022729"/>
    </source>
</evidence>
<evidence type="ECO:0000256" key="2">
    <source>
        <dbReference type="ARBA" id="ARBA00022692"/>
    </source>
</evidence>
<feature type="chain" id="PRO_5046948597" evidence="8">
    <location>
        <begin position="23"/>
        <end position="203"/>
    </location>
</feature>
<keyword evidence="6" id="KW-0175">Coiled coil</keyword>
<dbReference type="EMBL" id="JBHLVX010000040">
    <property type="protein sequence ID" value="MFC0268231.1"/>
    <property type="molecule type" value="Genomic_DNA"/>
</dbReference>
<evidence type="ECO:0000259" key="9">
    <source>
        <dbReference type="PROSITE" id="PS51781"/>
    </source>
</evidence>
<evidence type="ECO:0000256" key="1">
    <source>
        <dbReference type="ARBA" id="ARBA00004167"/>
    </source>
</evidence>
<evidence type="ECO:0000256" key="8">
    <source>
        <dbReference type="SAM" id="SignalP"/>
    </source>
</evidence>
<dbReference type="Pfam" id="PF08239">
    <property type="entry name" value="SH3_3"/>
    <property type="match status" value="1"/>
</dbReference>
<evidence type="ECO:0000256" key="6">
    <source>
        <dbReference type="SAM" id="Coils"/>
    </source>
</evidence>
<gene>
    <name evidence="10" type="ORF">ACFFHW_09585</name>
</gene>
<keyword evidence="3 8" id="KW-0732">Signal</keyword>
<dbReference type="Gene3D" id="1.20.5.340">
    <property type="match status" value="1"/>
</dbReference>
<feature type="domain" description="SH3b" evidence="9">
    <location>
        <begin position="23"/>
        <end position="87"/>
    </location>
</feature>
<dbReference type="RefSeq" id="WP_019951814.1">
    <property type="nucleotide sequence ID" value="NZ_JBHLVX010000040.1"/>
</dbReference>
<name>A0ABV6G3L6_9GAMM</name>
<keyword evidence="5 7" id="KW-0472">Membrane</keyword>
<evidence type="ECO:0000256" key="7">
    <source>
        <dbReference type="SAM" id="Phobius"/>
    </source>
</evidence>
<dbReference type="NCBIfam" id="TIGR04211">
    <property type="entry name" value="SH3_and_anchor"/>
    <property type="match status" value="1"/>
</dbReference>
<accession>A0ABV6G3L6</accession>
<dbReference type="Gene3D" id="2.30.30.40">
    <property type="entry name" value="SH3 Domains"/>
    <property type="match status" value="1"/>
</dbReference>
<reference evidence="10 11" key="1">
    <citation type="submission" date="2024-09" db="EMBL/GenBank/DDBJ databases">
        <authorList>
            <person name="Sun Q."/>
            <person name="Mori K."/>
        </authorList>
    </citation>
    <scope>NUCLEOTIDE SEQUENCE [LARGE SCALE GENOMIC DNA]</scope>
    <source>
        <strain evidence="10 11">CCM 7415</strain>
    </source>
</reference>
<keyword evidence="11" id="KW-1185">Reference proteome</keyword>
<dbReference type="PROSITE" id="PS51257">
    <property type="entry name" value="PROKAR_LIPOPROTEIN"/>
    <property type="match status" value="1"/>
</dbReference>
<feature type="transmembrane region" description="Helical" evidence="7">
    <location>
        <begin position="171"/>
        <end position="192"/>
    </location>
</feature>
<proteinExistence type="predicted"/>
<dbReference type="InterPro" id="IPR003646">
    <property type="entry name" value="SH3-like_bac-type"/>
</dbReference>
<evidence type="ECO:0000313" key="11">
    <source>
        <dbReference type="Proteomes" id="UP001589814"/>
    </source>
</evidence>
<dbReference type="PROSITE" id="PS51781">
    <property type="entry name" value="SH3B"/>
    <property type="match status" value="1"/>
</dbReference>
<dbReference type="Proteomes" id="UP001589814">
    <property type="component" value="Unassembled WGS sequence"/>
</dbReference>
<dbReference type="InterPro" id="IPR016476">
    <property type="entry name" value="SH3_dom_pro"/>
</dbReference>
<comment type="caution">
    <text evidence="10">The sequence shown here is derived from an EMBL/GenBank/DDBJ whole genome shotgun (WGS) entry which is preliminary data.</text>
</comment>
<dbReference type="SMART" id="SM00287">
    <property type="entry name" value="SH3b"/>
    <property type="match status" value="1"/>
</dbReference>
<keyword evidence="2 7" id="KW-0812">Transmembrane</keyword>
<protein>
    <submittedName>
        <fullName evidence="10">TIGR04211 family SH3 domain-containing protein</fullName>
    </submittedName>
</protein>
<comment type="subcellular location">
    <subcellularLocation>
        <location evidence="1">Membrane</location>
        <topology evidence="1">Single-pass membrane protein</topology>
    </subcellularLocation>
</comment>
<evidence type="ECO:0000256" key="4">
    <source>
        <dbReference type="ARBA" id="ARBA00022989"/>
    </source>
</evidence>
<sequence length="203" mass="23000">MKILVKIGVGLLLGAGVSAACAEESRWISDDLSTWVRSGPTDSYRIVGTVNAGDPVTLLESQNDYSRIRTEDGETVWIPNGDLQSERSVQARMPALRTRVEELTGRLENIDEEWNQRVADMRQTLESNRQRVSTLQDNNEALNQQLGEAQSQLREYQAQLDTEREDLLMRYFLYGGGVAGAGLLLGLIVPHLPRRRKKRDRWF</sequence>
<evidence type="ECO:0000256" key="5">
    <source>
        <dbReference type="ARBA" id="ARBA00023136"/>
    </source>
</evidence>